<sequence length="221" mass="26033">MRLSSDFNESDPKCEWQAFQAFAYDTTYDFVGMFSDIIDKDNIFAVSTIKNDLEPCFDDNRQLNYLITETKSSWYGLDLVYNKNFGQNSWFHFFASVATKKLDWNSNCQFQQLNANQWVFSSYDLTKGYPHNTHCRTVVNKSEGYQYKLWFEQYHIEPHFDNVTINTVDEDPIILKNFVYIVPYTDFAIQFDSDGSINQAGFILHIEKYGQFNSFINRIAL</sequence>
<organism evidence="1 2">
    <name type="scientific">Panagrolaimus sp. JU765</name>
    <dbReference type="NCBI Taxonomy" id="591449"/>
    <lineage>
        <taxon>Eukaryota</taxon>
        <taxon>Metazoa</taxon>
        <taxon>Ecdysozoa</taxon>
        <taxon>Nematoda</taxon>
        <taxon>Chromadorea</taxon>
        <taxon>Rhabditida</taxon>
        <taxon>Tylenchina</taxon>
        <taxon>Panagrolaimomorpha</taxon>
        <taxon>Panagrolaimoidea</taxon>
        <taxon>Panagrolaimidae</taxon>
        <taxon>Panagrolaimus</taxon>
    </lineage>
</organism>
<evidence type="ECO:0000313" key="1">
    <source>
        <dbReference type="Proteomes" id="UP000887576"/>
    </source>
</evidence>
<evidence type="ECO:0000313" key="2">
    <source>
        <dbReference type="WBParaSite" id="JU765_v2.g9364.t1"/>
    </source>
</evidence>
<dbReference type="Proteomes" id="UP000887576">
    <property type="component" value="Unplaced"/>
</dbReference>
<accession>A0AC34RR15</accession>
<name>A0AC34RR15_9BILA</name>
<proteinExistence type="predicted"/>
<dbReference type="WBParaSite" id="JU765_v2.g9364.t1">
    <property type="protein sequence ID" value="JU765_v2.g9364.t1"/>
    <property type="gene ID" value="JU765_v2.g9364"/>
</dbReference>
<protein>
    <submittedName>
        <fullName evidence="2">Uncharacterized protein</fullName>
    </submittedName>
</protein>
<reference evidence="2" key="1">
    <citation type="submission" date="2022-11" db="UniProtKB">
        <authorList>
            <consortium name="WormBaseParasite"/>
        </authorList>
    </citation>
    <scope>IDENTIFICATION</scope>
</reference>